<gene>
    <name evidence="2" type="ORF">GCM10010191_05760</name>
</gene>
<dbReference type="InterPro" id="IPR010839">
    <property type="entry name" value="AtuA_N"/>
</dbReference>
<dbReference type="PANTHER" id="PTHR47472">
    <property type="entry name" value="PROPIONYL-COA CARBOXYLASE"/>
    <property type="match status" value="1"/>
</dbReference>
<keyword evidence="3" id="KW-1185">Reference proteome</keyword>
<evidence type="ECO:0000313" key="2">
    <source>
        <dbReference type="EMBL" id="GAA2401332.1"/>
    </source>
</evidence>
<evidence type="ECO:0000259" key="1">
    <source>
        <dbReference type="Pfam" id="PF07287"/>
    </source>
</evidence>
<protein>
    <submittedName>
        <fullName evidence="2">DUF1446 domain-containing protein</fullName>
    </submittedName>
</protein>
<proteinExistence type="predicted"/>
<sequence length="446" mass="46252">MRIGSGAGFGGDRIPPAVDLVEHGRLDALVLECLAERTIALGQRRRLAHPDQGYDPRLRARLRALLPPAVRHGVPLISNMGAANPRAAGAAARETARELGLDGLRIAVVTGDDVLDRIDLGAPALEDGRPLEEHGPVISANAYLGAGALLPALDAGAGLVLTGRVADPSLFLAPLAHRLGWDLDDPARAAAGTLVGHLLECAGQITGGYFADPGHKEVPDLAHLGFPFAEVSAADGSAVIGKLPGTGGLVSRATVREQLLYEITTPTAYRTPDVVLDLRGVTVEETGRDRVLVRGAAGRPRPDTLKVSVGYHAGHRAEAEISYVGPNARARAELAGRIVAARLAPAGLRPRLDLIGSAPLGRPARSGPAAADDECRLRVAALTPAPERAEDICHEVEALYTNGPAGGGGVRTQITDVVGIVSTLLPRDAVTPATEILEASRACDPA</sequence>
<dbReference type="RefSeq" id="WP_344586752.1">
    <property type="nucleotide sequence ID" value="NZ_BAAARW010000002.1"/>
</dbReference>
<dbReference type="PANTHER" id="PTHR47472:SF1">
    <property type="entry name" value="DUF1446-DOMAIN-CONTAINING PROTEIN"/>
    <property type="match status" value="1"/>
</dbReference>
<dbReference type="EMBL" id="BAAARW010000002">
    <property type="protein sequence ID" value="GAA2401332.1"/>
    <property type="molecule type" value="Genomic_DNA"/>
</dbReference>
<dbReference type="Pfam" id="PF07287">
    <property type="entry name" value="AtuA"/>
    <property type="match status" value="1"/>
</dbReference>
<dbReference type="Proteomes" id="UP001501231">
    <property type="component" value="Unassembled WGS sequence"/>
</dbReference>
<reference evidence="3" key="1">
    <citation type="journal article" date="2019" name="Int. J. Syst. Evol. Microbiol.">
        <title>The Global Catalogue of Microorganisms (GCM) 10K type strain sequencing project: providing services to taxonomists for standard genome sequencing and annotation.</title>
        <authorList>
            <consortium name="The Broad Institute Genomics Platform"/>
            <consortium name="The Broad Institute Genome Sequencing Center for Infectious Disease"/>
            <person name="Wu L."/>
            <person name="Ma J."/>
        </authorList>
    </citation>
    <scope>NUCLEOTIDE SEQUENCE [LARGE SCALE GENOMIC DNA]</scope>
    <source>
        <strain evidence="3">JCM 3325</strain>
    </source>
</reference>
<comment type="caution">
    <text evidence="2">The sequence shown here is derived from an EMBL/GenBank/DDBJ whole genome shotgun (WGS) entry which is preliminary data.</text>
</comment>
<organism evidence="2 3">
    <name type="scientific">Actinomadura vinacea</name>
    <dbReference type="NCBI Taxonomy" id="115336"/>
    <lineage>
        <taxon>Bacteria</taxon>
        <taxon>Bacillati</taxon>
        <taxon>Actinomycetota</taxon>
        <taxon>Actinomycetes</taxon>
        <taxon>Streptosporangiales</taxon>
        <taxon>Thermomonosporaceae</taxon>
        <taxon>Actinomadura</taxon>
    </lineage>
</organism>
<feature type="domain" description="Acyclic terpene utilisation N-terminal" evidence="1">
    <location>
        <begin position="1"/>
        <end position="434"/>
    </location>
</feature>
<evidence type="ECO:0000313" key="3">
    <source>
        <dbReference type="Proteomes" id="UP001501231"/>
    </source>
</evidence>
<name>A0ABP5VHI4_9ACTN</name>
<accession>A0ABP5VHI4</accession>